<dbReference type="GeneID" id="26250312"/>
<dbReference type="AlphaFoldDB" id="W7E3N7"/>
<dbReference type="RefSeq" id="XP_014551338.1">
    <property type="nucleotide sequence ID" value="XM_014695852.1"/>
</dbReference>
<organism evidence="2 3">
    <name type="scientific">Bipolaris victoriae (strain FI3)</name>
    <name type="common">Victoria blight of oats agent</name>
    <name type="synonym">Cochliobolus victoriae</name>
    <dbReference type="NCBI Taxonomy" id="930091"/>
    <lineage>
        <taxon>Eukaryota</taxon>
        <taxon>Fungi</taxon>
        <taxon>Dikarya</taxon>
        <taxon>Ascomycota</taxon>
        <taxon>Pezizomycotina</taxon>
        <taxon>Dothideomycetes</taxon>
        <taxon>Pleosporomycetidae</taxon>
        <taxon>Pleosporales</taxon>
        <taxon>Pleosporineae</taxon>
        <taxon>Pleosporaceae</taxon>
        <taxon>Bipolaris</taxon>
    </lineage>
</organism>
<feature type="region of interest" description="Disordered" evidence="1">
    <location>
        <begin position="1"/>
        <end position="63"/>
    </location>
</feature>
<dbReference type="HOGENOM" id="CLU_2928871_0_0_1"/>
<reference evidence="2 3" key="1">
    <citation type="journal article" date="2013" name="PLoS Genet.">
        <title>Comparative genome structure, secondary metabolite, and effector coding capacity across Cochliobolus pathogens.</title>
        <authorList>
            <person name="Condon B.J."/>
            <person name="Leng Y."/>
            <person name="Wu D."/>
            <person name="Bushley K.E."/>
            <person name="Ohm R.A."/>
            <person name="Otillar R."/>
            <person name="Martin J."/>
            <person name="Schackwitz W."/>
            <person name="Grimwood J."/>
            <person name="MohdZainudin N."/>
            <person name="Xue C."/>
            <person name="Wang R."/>
            <person name="Manning V.A."/>
            <person name="Dhillon B."/>
            <person name="Tu Z.J."/>
            <person name="Steffenson B.J."/>
            <person name="Salamov A."/>
            <person name="Sun H."/>
            <person name="Lowry S."/>
            <person name="LaButti K."/>
            <person name="Han J."/>
            <person name="Copeland A."/>
            <person name="Lindquist E."/>
            <person name="Barry K."/>
            <person name="Schmutz J."/>
            <person name="Baker S.E."/>
            <person name="Ciuffetti L.M."/>
            <person name="Grigoriev I.V."/>
            <person name="Zhong S."/>
            <person name="Turgeon B.G."/>
        </authorList>
    </citation>
    <scope>NUCLEOTIDE SEQUENCE [LARGE SCALE GENOMIC DNA]</scope>
    <source>
        <strain evidence="2 3">FI3</strain>
    </source>
</reference>
<evidence type="ECO:0000256" key="1">
    <source>
        <dbReference type="SAM" id="MobiDB-lite"/>
    </source>
</evidence>
<evidence type="ECO:0000313" key="3">
    <source>
        <dbReference type="Proteomes" id="UP000054337"/>
    </source>
</evidence>
<feature type="non-terminal residue" evidence="2">
    <location>
        <position position="1"/>
    </location>
</feature>
<name>W7E3N7_BIPV3</name>
<proteinExistence type="predicted"/>
<dbReference type="EMBL" id="KI968834">
    <property type="protein sequence ID" value="EUN21764.1"/>
    <property type="molecule type" value="Genomic_DNA"/>
</dbReference>
<gene>
    <name evidence="2" type="ORF">COCVIDRAFT_113189</name>
</gene>
<keyword evidence="3" id="KW-1185">Reference proteome</keyword>
<feature type="compositionally biased region" description="Polar residues" evidence="1">
    <location>
        <begin position="30"/>
        <end position="40"/>
    </location>
</feature>
<accession>W7E3N7</accession>
<dbReference type="Proteomes" id="UP000054337">
    <property type="component" value="Unassembled WGS sequence"/>
</dbReference>
<protein>
    <submittedName>
        <fullName evidence="2">Uncharacterized protein</fullName>
    </submittedName>
</protein>
<evidence type="ECO:0000313" key="2">
    <source>
        <dbReference type="EMBL" id="EUN21764.1"/>
    </source>
</evidence>
<feature type="compositionally biased region" description="Low complexity" evidence="1">
    <location>
        <begin position="1"/>
        <end position="13"/>
    </location>
</feature>
<sequence>ITSPPALPTSTPTPSFPLPSPSPSPSTSSRIDASTATATRKSPFKVPHYHDRLEPMHGLITRI</sequence>
<feature type="compositionally biased region" description="Pro residues" evidence="1">
    <location>
        <begin position="14"/>
        <end position="24"/>
    </location>
</feature>